<feature type="compositionally biased region" description="Basic and acidic residues" evidence="1">
    <location>
        <begin position="156"/>
        <end position="173"/>
    </location>
</feature>
<dbReference type="PANTHER" id="PTHR33297:SF4">
    <property type="entry name" value="AMASTIN"/>
    <property type="match status" value="1"/>
</dbReference>
<feature type="region of interest" description="Disordered" evidence="1">
    <location>
        <begin position="536"/>
        <end position="560"/>
    </location>
</feature>
<feature type="compositionally biased region" description="Low complexity" evidence="1">
    <location>
        <begin position="99"/>
        <end position="111"/>
    </location>
</feature>
<keyword evidence="2" id="KW-0812">Transmembrane</keyword>
<feature type="transmembrane region" description="Helical" evidence="2">
    <location>
        <begin position="701"/>
        <end position="730"/>
    </location>
</feature>
<dbReference type="Proteomes" id="UP000318447">
    <property type="component" value="Unassembled WGS sequence"/>
</dbReference>
<evidence type="ECO:0000256" key="1">
    <source>
        <dbReference type="SAM" id="MobiDB-lite"/>
    </source>
</evidence>
<evidence type="ECO:0000313" key="4">
    <source>
        <dbReference type="Proteomes" id="UP000318447"/>
    </source>
</evidence>
<dbReference type="AlphaFoldDB" id="A0A504WTP1"/>
<name>A0A504WTP1_LEIDO</name>
<sequence>MDVIPPEYDPVTRERVYRQEWLEYFHYIGFEAAIRDYPAEYRALFPRGHHKPPAMPPPLPVGGTKSQKASTSATAANMFIADDDDKEVGKGSETEDDWSSLISSSSSSAASTPRDAPREDARAENVERTARDERSSRRQTSSRHDDRHHSSRRHRDRDSDERRRRHHSDEEERRHRHRHHTVAEHGLFVYGQASRRLTFAALQADYAGSRLHTMSFNDLGKGGSPAHVVQVSEECTHRLEGPARARCRETKRVLAWGERRRVWEDMDAAASPQGGNSVCRLILVAASTAERTDAPQLQVAPHLGTGSLACLSPAIVPEEGGAALRAADMIERCSCCSCVAGCVLSVMGEEEGMRLQGWFTTARRAMCVMEENLSGSGARRQLGTWQWTGPSVLAMSAAQGRSRDGSCSRSRPGCVGQATQVGCSEHATAQQAANDDRGAFALFVWNCKGRLMHRRTETRSYPSGRWKVCRDAVALACATVARAISPWWGAIESLSMSPAGVRRLGLRMVPELFAAVHECRVTAEKRADENLLRSVQQPQATCAGRPQPRSPPPESACAEDGDGAAQVVSAVVCRAGSGGVPRVTAAVSSRAAVTDAPSALWTCGGGDVPSAAAAQTLLRTEWRVTGLVYAILQFIAFFFVLVATPIDMFRTRKEFSVLHSTMCYTLWGFKYDCYSTRYSTSYETVWAACPNRIRRFRAAQAFAVISIFVYGTAFVLGLIALCCCACLRWVCLALNVAGIATLCIVWASMVVTFNKYEGPRCLAMKEITTLGAGFALLVVAWCLDIINIALLLLPFEATLSLGSAKEESSTRSGEEEVK</sequence>
<feature type="compositionally biased region" description="Basic and acidic residues" evidence="1">
    <location>
        <begin position="115"/>
        <end position="148"/>
    </location>
</feature>
<dbReference type="EMBL" id="RHLC01000004">
    <property type="protein sequence ID" value="TPP39966.1"/>
    <property type="molecule type" value="Genomic_DNA"/>
</dbReference>
<proteinExistence type="predicted"/>
<evidence type="ECO:0000313" key="3">
    <source>
        <dbReference type="EMBL" id="TPP39966.1"/>
    </source>
</evidence>
<dbReference type="VEuPathDB" id="TriTrypDB:LDHU3_34.0730"/>
<dbReference type="PANTHER" id="PTHR33297">
    <property type="entry name" value="AMASTIN-LIKE SURFACE PROTEIN-LIKE PROTEIN-RELATED"/>
    <property type="match status" value="1"/>
</dbReference>
<feature type="region of interest" description="Disordered" evidence="1">
    <location>
        <begin position="48"/>
        <end position="178"/>
    </location>
</feature>
<keyword evidence="2" id="KW-1133">Transmembrane helix</keyword>
<protein>
    <submittedName>
        <fullName evidence="3">Amastin surface glycofamily protein</fullName>
    </submittedName>
</protein>
<accession>A0A504WTP1</accession>
<dbReference type="InterPro" id="IPR009944">
    <property type="entry name" value="Amastin"/>
</dbReference>
<organism evidence="3 4">
    <name type="scientific">Leishmania donovani</name>
    <dbReference type="NCBI Taxonomy" id="5661"/>
    <lineage>
        <taxon>Eukaryota</taxon>
        <taxon>Discoba</taxon>
        <taxon>Euglenozoa</taxon>
        <taxon>Kinetoplastea</taxon>
        <taxon>Metakinetoplastina</taxon>
        <taxon>Trypanosomatida</taxon>
        <taxon>Trypanosomatidae</taxon>
        <taxon>Leishmaniinae</taxon>
        <taxon>Leishmania</taxon>
    </lineage>
</organism>
<reference evidence="4" key="1">
    <citation type="submission" date="2019-02" db="EMBL/GenBank/DDBJ databases">
        <title>FDA dAtabase for Regulatory Grade micrObial Sequences (FDA-ARGOS): Supporting development and validation of Infectious Disease Dx tests.</title>
        <authorList>
            <person name="Duncan R."/>
            <person name="Fisher C."/>
            <person name="Tallon L."/>
            <person name="Sadzewicz L."/>
            <person name="Sengamalay N."/>
            <person name="Ott S."/>
            <person name="Godinez A."/>
            <person name="Nagaraj S."/>
            <person name="Vavikolanu K."/>
            <person name="Nadendla S."/>
            <person name="Aluvathingal J."/>
            <person name="Sichtig H."/>
        </authorList>
    </citation>
    <scope>NUCLEOTIDE SEQUENCE [LARGE SCALE GENOMIC DNA]</scope>
    <source>
        <strain evidence="4">FDAARGOS_361</strain>
    </source>
</reference>
<evidence type="ECO:0000256" key="2">
    <source>
        <dbReference type="SAM" id="Phobius"/>
    </source>
</evidence>
<dbReference type="VEuPathDB" id="TriTrypDB:LdCL_340010500"/>
<comment type="caution">
    <text evidence="3">The sequence shown here is derived from an EMBL/GenBank/DDBJ whole genome shotgun (WGS) entry which is preliminary data.</text>
</comment>
<dbReference type="Pfam" id="PF07344">
    <property type="entry name" value="Amastin"/>
    <property type="match status" value="1"/>
</dbReference>
<feature type="compositionally biased region" description="Low complexity" evidence="1">
    <location>
        <begin position="64"/>
        <end position="76"/>
    </location>
</feature>
<dbReference type="VEuPathDB" id="TriTrypDB:LdBPK_341670.1"/>
<dbReference type="VEuPathDB" id="TriTrypDB:LdBPK_340520.1"/>
<keyword evidence="2" id="KW-0472">Membrane</keyword>
<feature type="transmembrane region" description="Helical" evidence="2">
    <location>
        <begin position="774"/>
        <end position="795"/>
    </location>
</feature>
<feature type="transmembrane region" description="Helical" evidence="2">
    <location>
        <begin position="736"/>
        <end position="753"/>
    </location>
</feature>
<dbReference type="VEuPathDB" id="TriTrypDB:LdCL_340010400"/>
<feature type="transmembrane region" description="Helical" evidence="2">
    <location>
        <begin position="626"/>
        <end position="646"/>
    </location>
</feature>
<dbReference type="VEuPathDB" id="TriTrypDB:LDHU3_34.0710"/>
<gene>
    <name evidence="3" type="ORF">CGC21_25600</name>
</gene>